<accession>G8RX84</accession>
<feature type="region of interest" description="Disordered" evidence="1">
    <location>
        <begin position="168"/>
        <end position="233"/>
    </location>
</feature>
<evidence type="ECO:0000313" key="2">
    <source>
        <dbReference type="EMBL" id="AEV73132.1"/>
    </source>
</evidence>
<evidence type="ECO:0000256" key="1">
    <source>
        <dbReference type="SAM" id="MobiDB-lite"/>
    </source>
</evidence>
<dbReference type="STRING" id="710685.MycrhN_2547"/>
<keyword evidence="3" id="KW-1185">Reference proteome</keyword>
<organism evidence="2 3">
    <name type="scientific">Mycolicibacterium rhodesiae (strain NBB3)</name>
    <name type="common">Mycobacterium rhodesiae</name>
    <dbReference type="NCBI Taxonomy" id="710685"/>
    <lineage>
        <taxon>Bacteria</taxon>
        <taxon>Bacillati</taxon>
        <taxon>Actinomycetota</taxon>
        <taxon>Actinomycetes</taxon>
        <taxon>Mycobacteriales</taxon>
        <taxon>Mycobacteriaceae</taxon>
        <taxon>Mycolicibacterium</taxon>
    </lineage>
</organism>
<dbReference type="HOGENOM" id="CLU_1239037_0_0_11"/>
<dbReference type="eggNOG" id="ENOG5032DC5">
    <property type="taxonomic scope" value="Bacteria"/>
</dbReference>
<name>G8RX84_MYCRN</name>
<feature type="compositionally biased region" description="Basic and acidic residues" evidence="1">
    <location>
        <begin position="183"/>
        <end position="198"/>
    </location>
</feature>
<sequence>MTMSSTDASNDEPVVFADEWNRGNPLRRCVAKSSRTGKRCKRWAIKGSTVCPTHGGSTASVKRKARERIERAADRLSMELLGIATSAESEAVRLAAVRDALDRAGLNPKTAVEVEVGLKPFQKIFTGIDRGLRRDGTRAPAPSLPAPPALAPATAEIMDAEVVDVPAAGAERPYAPTAPANEGDARKRPPPWRNEKPSPQRRPSTELQTLEAANADLARDGIRPPARRRRGRA</sequence>
<dbReference type="KEGG" id="mrh:MycrhN_2547"/>
<reference evidence="2 3" key="1">
    <citation type="submission" date="2011-12" db="EMBL/GenBank/DDBJ databases">
        <title>Complete sequence of Mycobacterium rhodesiae NBB3.</title>
        <authorList>
            <consortium name="US DOE Joint Genome Institute"/>
            <person name="Lucas S."/>
            <person name="Han J."/>
            <person name="Lapidus A."/>
            <person name="Cheng J.-F."/>
            <person name="Goodwin L."/>
            <person name="Pitluck S."/>
            <person name="Peters L."/>
            <person name="Mikhailova N."/>
            <person name="Gu W."/>
            <person name="Detter J.C."/>
            <person name="Han C."/>
            <person name="Tapia R."/>
            <person name="Land M."/>
            <person name="Hauser L."/>
            <person name="Kyrpides N."/>
            <person name="Ivanova N."/>
            <person name="Pagani I."/>
            <person name="Mattes T."/>
            <person name="Holmes A."/>
            <person name="Rutledge P."/>
            <person name="Paulsen I."/>
            <person name="Coleman N."/>
            <person name="Woyke T."/>
        </authorList>
    </citation>
    <scope>NUCLEOTIDE SEQUENCE [LARGE SCALE GENOMIC DNA]</scope>
    <source>
        <strain evidence="2 3">NBB3</strain>
    </source>
</reference>
<protein>
    <submittedName>
        <fullName evidence="2">Uncharacterized protein</fullName>
    </submittedName>
</protein>
<gene>
    <name evidence="2" type="ordered locus">MycrhN_2547</name>
</gene>
<proteinExistence type="predicted"/>
<evidence type="ECO:0000313" key="3">
    <source>
        <dbReference type="Proteomes" id="UP000005442"/>
    </source>
</evidence>
<dbReference type="AlphaFoldDB" id="G8RX84"/>
<dbReference type="EMBL" id="CP003169">
    <property type="protein sequence ID" value="AEV73132.1"/>
    <property type="molecule type" value="Genomic_DNA"/>
</dbReference>
<dbReference type="Proteomes" id="UP000005442">
    <property type="component" value="Chromosome"/>
</dbReference>